<organism evidence="1 2">
    <name type="scientific">Actinomarinicola tropica</name>
    <dbReference type="NCBI Taxonomy" id="2789776"/>
    <lineage>
        <taxon>Bacteria</taxon>
        <taxon>Bacillati</taxon>
        <taxon>Actinomycetota</taxon>
        <taxon>Acidimicrobiia</taxon>
        <taxon>Acidimicrobiales</taxon>
        <taxon>Iamiaceae</taxon>
        <taxon>Actinomarinicola</taxon>
    </lineage>
</organism>
<dbReference type="InterPro" id="IPR003737">
    <property type="entry name" value="GlcNAc_PI_deacetylase-related"/>
</dbReference>
<dbReference type="InterPro" id="IPR024078">
    <property type="entry name" value="LmbE-like_dom_sf"/>
</dbReference>
<dbReference type="GO" id="GO:0016137">
    <property type="term" value="P:glycoside metabolic process"/>
    <property type="evidence" value="ECO:0007669"/>
    <property type="project" value="UniProtKB-ARBA"/>
</dbReference>
<evidence type="ECO:0000313" key="2">
    <source>
        <dbReference type="Proteomes" id="UP000334019"/>
    </source>
</evidence>
<dbReference type="PANTHER" id="PTHR12993">
    <property type="entry name" value="N-ACETYLGLUCOSAMINYL-PHOSPHATIDYLINOSITOL DE-N-ACETYLASE-RELATED"/>
    <property type="match status" value="1"/>
</dbReference>
<protein>
    <submittedName>
        <fullName evidence="1">GlcNAc-PI de-N-acetylase</fullName>
    </submittedName>
</protein>
<dbReference type="Gene3D" id="3.40.50.10320">
    <property type="entry name" value="LmbE-like"/>
    <property type="match status" value="1"/>
</dbReference>
<accession>A0A5Q2RN39</accession>
<dbReference type="PANTHER" id="PTHR12993:SF26">
    <property type="entry name" value="1D-MYO-INOSITOL 2-ACETAMIDO-2-DEOXY-ALPHA-D-GLUCOPYRANOSIDE DEACETYLASE"/>
    <property type="match status" value="1"/>
</dbReference>
<proteinExistence type="predicted"/>
<reference evidence="1 2" key="1">
    <citation type="submission" date="2019-11" db="EMBL/GenBank/DDBJ databases">
        <authorList>
            <person name="He Y."/>
        </authorList>
    </citation>
    <scope>NUCLEOTIDE SEQUENCE [LARGE SCALE GENOMIC DNA]</scope>
    <source>
        <strain evidence="1 2">SCSIO 58843</strain>
    </source>
</reference>
<keyword evidence="2" id="KW-1185">Reference proteome</keyword>
<name>A0A5Q2RN39_9ACTN</name>
<sequence length="255" mass="27266">MGTVVFLHAHPDDEAIFTGGTMALLAAAGHRVVHVVATGGELGLAPPGLDMAATEVGRHRREETEAAAEILGIGRLEWLGFADSGMAGDPANHAPGSFWAADLEEAAERLALILREESADALVAYDDVGIYHHPDHVQVHRVGHRAATLAGVGTVYDATVDREHLHFVETHLVEEAILAGDLGLARSHIGAPSVLIDRVVDVREVLAVKRAAMAAHASQIPETTSALRLPTHHFADVYGWEWYVRHGPPGPIDHL</sequence>
<gene>
    <name evidence="1" type="ORF">GH723_17925</name>
</gene>
<dbReference type="EMBL" id="CP045851">
    <property type="protein sequence ID" value="QGG96824.1"/>
    <property type="molecule type" value="Genomic_DNA"/>
</dbReference>
<dbReference type="KEGG" id="atq:GH723_17925"/>
<dbReference type="RefSeq" id="WP_153760926.1">
    <property type="nucleotide sequence ID" value="NZ_CP045851.1"/>
</dbReference>
<dbReference type="GO" id="GO:0016811">
    <property type="term" value="F:hydrolase activity, acting on carbon-nitrogen (but not peptide) bonds, in linear amides"/>
    <property type="evidence" value="ECO:0007669"/>
    <property type="project" value="TreeGrafter"/>
</dbReference>
<dbReference type="Proteomes" id="UP000334019">
    <property type="component" value="Chromosome"/>
</dbReference>
<evidence type="ECO:0000313" key="1">
    <source>
        <dbReference type="EMBL" id="QGG96824.1"/>
    </source>
</evidence>
<dbReference type="AlphaFoldDB" id="A0A5Q2RN39"/>
<dbReference type="Pfam" id="PF02585">
    <property type="entry name" value="PIG-L"/>
    <property type="match status" value="1"/>
</dbReference>
<dbReference type="SUPFAM" id="SSF102588">
    <property type="entry name" value="LmbE-like"/>
    <property type="match status" value="1"/>
</dbReference>